<reference evidence="2 3" key="1">
    <citation type="submission" date="2021-03" db="EMBL/GenBank/DDBJ databases">
        <title>novel species isolated from a fishpond in China.</title>
        <authorList>
            <person name="Lu H."/>
            <person name="Cai Z."/>
        </authorList>
    </citation>
    <scope>NUCLEOTIDE SEQUENCE [LARGE SCALE GENOMIC DNA]</scope>
    <source>
        <strain evidence="2 3">Y57</strain>
    </source>
</reference>
<keyword evidence="1" id="KW-0472">Membrane</keyword>
<accession>A0ABS3D3M1</accession>
<feature type="transmembrane region" description="Helical" evidence="1">
    <location>
        <begin position="15"/>
        <end position="33"/>
    </location>
</feature>
<proteinExistence type="predicted"/>
<sequence>MDLLILWFETHPGTAGWMQAFGGLIGLAIAIYLPHQQHVKALKQAGLQRHERSLQLFDALGAMANFAGQCLLNVRGAMESPDFVEELPYAYQPSELEGLATTFSSYPLHELPDHDSVQSALLIKSSFSHASKKLDEAYSAVMSGDIAAYLEHKEVFELYYDELCEHVTRFSDLADGYRRRLQESV</sequence>
<evidence type="ECO:0008006" key="4">
    <source>
        <dbReference type="Google" id="ProtNLM"/>
    </source>
</evidence>
<keyword evidence="3" id="KW-1185">Reference proteome</keyword>
<dbReference type="Proteomes" id="UP000663992">
    <property type="component" value="Unassembled WGS sequence"/>
</dbReference>
<evidence type="ECO:0000313" key="2">
    <source>
        <dbReference type="EMBL" id="MBN7822594.1"/>
    </source>
</evidence>
<protein>
    <recommendedName>
        <fullName evidence="4">DUF4375 domain-containing protein</fullName>
    </recommendedName>
</protein>
<keyword evidence="1" id="KW-0812">Transmembrane</keyword>
<keyword evidence="1" id="KW-1133">Transmembrane helix</keyword>
<dbReference type="EMBL" id="JAFKCS010000104">
    <property type="protein sequence ID" value="MBN7822594.1"/>
    <property type="molecule type" value="Genomic_DNA"/>
</dbReference>
<evidence type="ECO:0000256" key="1">
    <source>
        <dbReference type="SAM" id="Phobius"/>
    </source>
</evidence>
<name>A0ABS3D3M1_9ALTE</name>
<organism evidence="2 3">
    <name type="scientific">Bowmanella yangjiangensis</name>
    <dbReference type="NCBI Taxonomy" id="2811230"/>
    <lineage>
        <taxon>Bacteria</taxon>
        <taxon>Pseudomonadati</taxon>
        <taxon>Pseudomonadota</taxon>
        <taxon>Gammaproteobacteria</taxon>
        <taxon>Alteromonadales</taxon>
        <taxon>Alteromonadaceae</taxon>
        <taxon>Bowmanella</taxon>
    </lineage>
</organism>
<dbReference type="RefSeq" id="WP_206596504.1">
    <property type="nucleotide sequence ID" value="NZ_JAFKCS010000104.1"/>
</dbReference>
<gene>
    <name evidence="2" type="ORF">J0A65_22215</name>
</gene>
<comment type="caution">
    <text evidence="2">The sequence shown here is derived from an EMBL/GenBank/DDBJ whole genome shotgun (WGS) entry which is preliminary data.</text>
</comment>
<evidence type="ECO:0000313" key="3">
    <source>
        <dbReference type="Proteomes" id="UP000663992"/>
    </source>
</evidence>